<protein>
    <submittedName>
        <fullName evidence="1">Uncharacterized protein</fullName>
    </submittedName>
</protein>
<keyword evidence="2" id="KW-1185">Reference proteome</keyword>
<organism evidence="1 2">
    <name type="scientific">[Clostridium] methylpentosum DSM 5476</name>
    <dbReference type="NCBI Taxonomy" id="537013"/>
    <lineage>
        <taxon>Bacteria</taxon>
        <taxon>Bacillati</taxon>
        <taxon>Bacillota</taxon>
        <taxon>Clostridia</taxon>
        <taxon>Eubacteriales</taxon>
        <taxon>Oscillospiraceae</taxon>
        <taxon>Oscillospiraceae incertae sedis</taxon>
    </lineage>
</organism>
<evidence type="ECO:0000313" key="1">
    <source>
        <dbReference type="EMBL" id="EEG28603.1"/>
    </source>
</evidence>
<proteinExistence type="predicted"/>
<comment type="caution">
    <text evidence="1">The sequence shown here is derived from an EMBL/GenBank/DDBJ whole genome shotgun (WGS) entry which is preliminary data.</text>
</comment>
<gene>
    <name evidence="1" type="ORF">CLOSTMETH_03787</name>
</gene>
<dbReference type="STRING" id="537013.CLOSTMETH_03787"/>
<sequence length="40" mass="4840">MYNFKQVMSKIKQFQKNDINPHHNFYESGSCSYRITVKIN</sequence>
<dbReference type="EMBL" id="ACEC01000130">
    <property type="protein sequence ID" value="EEG28603.1"/>
    <property type="molecule type" value="Genomic_DNA"/>
</dbReference>
<name>C0EIU2_9FIRM</name>
<dbReference type="AlphaFoldDB" id="C0EIU2"/>
<reference evidence="1 2" key="1">
    <citation type="submission" date="2009-01" db="EMBL/GenBank/DDBJ databases">
        <authorList>
            <person name="Fulton L."/>
            <person name="Clifton S."/>
            <person name="Fulton B."/>
            <person name="Xu J."/>
            <person name="Minx P."/>
            <person name="Pepin K.H."/>
            <person name="Johnson M."/>
            <person name="Bhonagiri V."/>
            <person name="Nash W.E."/>
            <person name="Mardis E.R."/>
            <person name="Wilson R.K."/>
        </authorList>
    </citation>
    <scope>NUCLEOTIDE SEQUENCE [LARGE SCALE GENOMIC DNA]</scope>
    <source>
        <strain evidence="1 2">DSM 5476</strain>
    </source>
</reference>
<accession>C0EIU2</accession>
<dbReference type="HOGENOM" id="CLU_3287509_0_0_9"/>
<reference evidence="1 2" key="2">
    <citation type="submission" date="2009-02" db="EMBL/GenBank/DDBJ databases">
        <title>Draft genome sequence of Clostridium methylpentosum (DSM 5476).</title>
        <authorList>
            <person name="Sudarsanam P."/>
            <person name="Ley R."/>
            <person name="Guruge J."/>
            <person name="Turnbaugh P.J."/>
            <person name="Mahowald M."/>
            <person name="Liep D."/>
            <person name="Gordon J."/>
        </authorList>
    </citation>
    <scope>NUCLEOTIDE SEQUENCE [LARGE SCALE GENOMIC DNA]</scope>
    <source>
        <strain evidence="1 2">DSM 5476</strain>
    </source>
</reference>
<dbReference type="Proteomes" id="UP000003340">
    <property type="component" value="Unassembled WGS sequence"/>
</dbReference>
<evidence type="ECO:0000313" key="2">
    <source>
        <dbReference type="Proteomes" id="UP000003340"/>
    </source>
</evidence>